<keyword evidence="2" id="KW-0472">Membrane</keyword>
<feature type="transmembrane region" description="Helical" evidence="2">
    <location>
        <begin position="37"/>
        <end position="56"/>
    </location>
</feature>
<reference evidence="4" key="1">
    <citation type="submission" date="2019-08" db="EMBL/GenBank/DDBJ databases">
        <title>Limnoglobus roseus gen. nov., sp. nov., a novel freshwater planctomycete with a giant genome from the family Gemmataceae.</title>
        <authorList>
            <person name="Kulichevskaya I.S."/>
            <person name="Naumoff D.G."/>
            <person name="Miroshnikov K."/>
            <person name="Ivanova A."/>
            <person name="Philippov D.A."/>
            <person name="Hakobyan A."/>
            <person name="Rijpstra I.C."/>
            <person name="Sinninghe Damste J.S."/>
            <person name="Liesack W."/>
            <person name="Dedysh S.N."/>
        </authorList>
    </citation>
    <scope>NUCLEOTIDE SEQUENCE [LARGE SCALE GENOMIC DNA]</scope>
    <source>
        <strain evidence="4">PX52</strain>
    </source>
</reference>
<dbReference type="EMBL" id="CP042425">
    <property type="protein sequence ID" value="QEL16498.1"/>
    <property type="molecule type" value="Genomic_DNA"/>
</dbReference>
<organism evidence="3 4">
    <name type="scientific">Limnoglobus roseus</name>
    <dbReference type="NCBI Taxonomy" id="2598579"/>
    <lineage>
        <taxon>Bacteria</taxon>
        <taxon>Pseudomonadati</taxon>
        <taxon>Planctomycetota</taxon>
        <taxon>Planctomycetia</taxon>
        <taxon>Gemmatales</taxon>
        <taxon>Gemmataceae</taxon>
        <taxon>Limnoglobus</taxon>
    </lineage>
</organism>
<accession>A0A5C1AHQ7</accession>
<feature type="compositionally biased region" description="Basic and acidic residues" evidence="1">
    <location>
        <begin position="99"/>
        <end position="108"/>
    </location>
</feature>
<evidence type="ECO:0000256" key="2">
    <source>
        <dbReference type="SAM" id="Phobius"/>
    </source>
</evidence>
<keyword evidence="2" id="KW-0812">Transmembrane</keyword>
<dbReference type="RefSeq" id="WP_149111222.1">
    <property type="nucleotide sequence ID" value="NZ_CP042425.1"/>
</dbReference>
<evidence type="ECO:0000256" key="1">
    <source>
        <dbReference type="SAM" id="MobiDB-lite"/>
    </source>
</evidence>
<sequence length="108" mass="12452">MVRHWQLFAATAWAVLAVGILLRSVLLDEETLDRLPVRNWTVANLICAFLCVWNLARWFQSQAARRDAVNPNNQPLQPNREAGTGYEYNPEFDFQKQPTDPKPDENRG</sequence>
<dbReference type="OrthoDB" id="9971566at2"/>
<protein>
    <submittedName>
        <fullName evidence="3">Uncharacterized protein</fullName>
    </submittedName>
</protein>
<dbReference type="KEGG" id="lrs:PX52LOC_03455"/>
<evidence type="ECO:0000313" key="3">
    <source>
        <dbReference type="EMBL" id="QEL16498.1"/>
    </source>
</evidence>
<dbReference type="AlphaFoldDB" id="A0A5C1AHQ7"/>
<keyword evidence="4" id="KW-1185">Reference proteome</keyword>
<dbReference type="Proteomes" id="UP000324974">
    <property type="component" value="Chromosome"/>
</dbReference>
<evidence type="ECO:0000313" key="4">
    <source>
        <dbReference type="Proteomes" id="UP000324974"/>
    </source>
</evidence>
<feature type="region of interest" description="Disordered" evidence="1">
    <location>
        <begin position="67"/>
        <end position="108"/>
    </location>
</feature>
<gene>
    <name evidence="3" type="ORF">PX52LOC_03455</name>
</gene>
<name>A0A5C1AHQ7_9BACT</name>
<keyword evidence="2" id="KW-1133">Transmembrane helix</keyword>
<proteinExistence type="predicted"/>